<proteinExistence type="predicted"/>
<evidence type="ECO:0000256" key="1">
    <source>
        <dbReference type="SAM" id="MobiDB-lite"/>
    </source>
</evidence>
<protein>
    <submittedName>
        <fullName evidence="2">Uncharacterized protein</fullName>
    </submittedName>
</protein>
<feature type="region of interest" description="Disordered" evidence="1">
    <location>
        <begin position="42"/>
        <end position="62"/>
    </location>
</feature>
<comment type="caution">
    <text evidence="2">The sequence shown here is derived from an EMBL/GenBank/DDBJ whole genome shotgun (WGS) entry which is preliminary data.</text>
</comment>
<sequence length="89" mass="10110">MGTEVRRFKQKDIINLYAQEVAIPNSEVEKEISYLREEIDSLKKKRQSDGGSSKRQKVAEHSYEVANLEPSTPATINFSLQRVIASTLN</sequence>
<reference evidence="2" key="1">
    <citation type="submission" date="2020-10" db="EMBL/GenBank/DDBJ databases">
        <authorList>
            <person name="Han B."/>
            <person name="Lu T."/>
            <person name="Zhao Q."/>
            <person name="Huang X."/>
            <person name="Zhao Y."/>
        </authorList>
    </citation>
    <scope>NUCLEOTIDE SEQUENCE</scope>
</reference>
<dbReference type="AlphaFoldDB" id="A0A811R8V4"/>
<dbReference type="Proteomes" id="UP000604825">
    <property type="component" value="Unassembled WGS sequence"/>
</dbReference>
<organism evidence="2 3">
    <name type="scientific">Miscanthus lutarioriparius</name>
    <dbReference type="NCBI Taxonomy" id="422564"/>
    <lineage>
        <taxon>Eukaryota</taxon>
        <taxon>Viridiplantae</taxon>
        <taxon>Streptophyta</taxon>
        <taxon>Embryophyta</taxon>
        <taxon>Tracheophyta</taxon>
        <taxon>Spermatophyta</taxon>
        <taxon>Magnoliopsida</taxon>
        <taxon>Liliopsida</taxon>
        <taxon>Poales</taxon>
        <taxon>Poaceae</taxon>
        <taxon>PACMAD clade</taxon>
        <taxon>Panicoideae</taxon>
        <taxon>Andropogonodae</taxon>
        <taxon>Andropogoneae</taxon>
        <taxon>Saccharinae</taxon>
        <taxon>Miscanthus</taxon>
    </lineage>
</organism>
<accession>A0A811R8V4</accession>
<dbReference type="EMBL" id="CAJGYO010000013">
    <property type="protein sequence ID" value="CAD6266459.1"/>
    <property type="molecule type" value="Genomic_DNA"/>
</dbReference>
<keyword evidence="3" id="KW-1185">Reference proteome</keyword>
<evidence type="ECO:0000313" key="2">
    <source>
        <dbReference type="EMBL" id="CAD6266459.1"/>
    </source>
</evidence>
<evidence type="ECO:0000313" key="3">
    <source>
        <dbReference type="Proteomes" id="UP000604825"/>
    </source>
</evidence>
<name>A0A811R8V4_9POAL</name>
<gene>
    <name evidence="2" type="ORF">NCGR_LOCUS49764</name>
</gene>